<reference evidence="3 4" key="1">
    <citation type="journal article" date="2015" name="Nature">
        <title>rRNA introns, odd ribosomes, and small enigmatic genomes across a large radiation of phyla.</title>
        <authorList>
            <person name="Brown C.T."/>
            <person name="Hug L.A."/>
            <person name="Thomas B.C."/>
            <person name="Sharon I."/>
            <person name="Castelle C.J."/>
            <person name="Singh A."/>
            <person name="Wilkins M.J."/>
            <person name="Williams K.H."/>
            <person name="Banfield J.F."/>
        </authorList>
    </citation>
    <scope>NUCLEOTIDE SEQUENCE [LARGE SCALE GENOMIC DNA]</scope>
</reference>
<organism evidence="3 4">
    <name type="scientific">Candidatus Daviesbacteria bacterium GW2011_GWB1_36_5</name>
    <dbReference type="NCBI Taxonomy" id="1618426"/>
    <lineage>
        <taxon>Bacteria</taxon>
        <taxon>Candidatus Daviesiibacteriota</taxon>
    </lineage>
</organism>
<evidence type="ECO:0000313" key="3">
    <source>
        <dbReference type="EMBL" id="KKQ08543.1"/>
    </source>
</evidence>
<feature type="region of interest" description="Disordered" evidence="1">
    <location>
        <begin position="31"/>
        <end position="55"/>
    </location>
</feature>
<dbReference type="EMBL" id="LBSA01000022">
    <property type="protein sequence ID" value="KKQ08543.1"/>
    <property type="molecule type" value="Genomic_DNA"/>
</dbReference>
<sequence length="206" mass="22124">MDKITPTVIAAFVIGALLGYFAFNQFSSSPKTQTSSTEQASTMSSAQPGSPVDKVQQALSAAPETVALNATVLDFPEKAGAEMTELKKGTNDWTCLPDYPASPGIDPMCLDKQGMVWLNAYISQQPPNLTQAGLAYMLQGGSDASNTDPFAEKPTEGEDWITSPSHTMVFPVGKLDQTVYSTDPKNGGPWIMWVGTPYEHLMVPVK</sequence>
<proteinExistence type="predicted"/>
<gene>
    <name evidence="3" type="ORF">US19_C0022G0004</name>
</gene>
<protein>
    <submittedName>
        <fullName evidence="3">Uncharacterized protein</fullName>
    </submittedName>
</protein>
<feature type="compositionally biased region" description="Polar residues" evidence="1">
    <location>
        <begin position="31"/>
        <end position="48"/>
    </location>
</feature>
<keyword evidence="2" id="KW-0812">Transmembrane</keyword>
<comment type="caution">
    <text evidence="3">The sequence shown here is derived from an EMBL/GenBank/DDBJ whole genome shotgun (WGS) entry which is preliminary data.</text>
</comment>
<keyword evidence="2" id="KW-0472">Membrane</keyword>
<evidence type="ECO:0000313" key="4">
    <source>
        <dbReference type="Proteomes" id="UP000034492"/>
    </source>
</evidence>
<feature type="transmembrane region" description="Helical" evidence="2">
    <location>
        <begin position="6"/>
        <end position="23"/>
    </location>
</feature>
<dbReference type="Proteomes" id="UP000034492">
    <property type="component" value="Unassembled WGS sequence"/>
</dbReference>
<name>A0A0G0ENF5_9BACT</name>
<evidence type="ECO:0000256" key="1">
    <source>
        <dbReference type="SAM" id="MobiDB-lite"/>
    </source>
</evidence>
<accession>A0A0G0ENF5</accession>
<evidence type="ECO:0000256" key="2">
    <source>
        <dbReference type="SAM" id="Phobius"/>
    </source>
</evidence>
<dbReference type="AlphaFoldDB" id="A0A0G0ENF5"/>
<keyword evidence="2" id="KW-1133">Transmembrane helix</keyword>